<organism evidence="1">
    <name type="scientific">Anopheles marajoara</name>
    <dbReference type="NCBI Taxonomy" id="58244"/>
    <lineage>
        <taxon>Eukaryota</taxon>
        <taxon>Metazoa</taxon>
        <taxon>Ecdysozoa</taxon>
        <taxon>Arthropoda</taxon>
        <taxon>Hexapoda</taxon>
        <taxon>Insecta</taxon>
        <taxon>Pterygota</taxon>
        <taxon>Neoptera</taxon>
        <taxon>Endopterygota</taxon>
        <taxon>Diptera</taxon>
        <taxon>Nematocera</taxon>
        <taxon>Culicoidea</taxon>
        <taxon>Culicidae</taxon>
        <taxon>Anophelinae</taxon>
        <taxon>Anopheles</taxon>
    </lineage>
</organism>
<sequence length="73" mass="7850">MPTPSPWPPLAMSCLLIIAERAAFVMVFTFARGATSGWVFDFVVPPPPPFAFGGAAWHFGVTSDSVLLRPDIS</sequence>
<dbReference type="EMBL" id="GGFJ01014156">
    <property type="protein sequence ID" value="MBW63297.1"/>
    <property type="molecule type" value="Transcribed_RNA"/>
</dbReference>
<protein>
    <submittedName>
        <fullName evidence="1">Putative secreted protein</fullName>
    </submittedName>
</protein>
<reference evidence="1" key="1">
    <citation type="submission" date="2018-01" db="EMBL/GenBank/DDBJ databases">
        <title>An insight into the sialome of Amazonian anophelines.</title>
        <authorList>
            <person name="Ribeiro J.M."/>
            <person name="Scarpassa V."/>
            <person name="Calvo E."/>
        </authorList>
    </citation>
    <scope>NUCLEOTIDE SEQUENCE</scope>
    <source>
        <tissue evidence="1">Salivary glands</tissue>
    </source>
</reference>
<accession>A0A2M4CD71</accession>
<dbReference type="AlphaFoldDB" id="A0A2M4CD71"/>
<proteinExistence type="predicted"/>
<evidence type="ECO:0000313" key="1">
    <source>
        <dbReference type="EMBL" id="MBW63297.1"/>
    </source>
</evidence>
<name>A0A2M4CD71_9DIPT</name>